<keyword evidence="2" id="KW-1185">Reference proteome</keyword>
<evidence type="ECO:0000313" key="1">
    <source>
        <dbReference type="EMBL" id="KAG7367982.1"/>
    </source>
</evidence>
<gene>
    <name evidence="1" type="ORF">IV203_030725</name>
</gene>
<proteinExistence type="predicted"/>
<organism evidence="1 2">
    <name type="scientific">Nitzschia inconspicua</name>
    <dbReference type="NCBI Taxonomy" id="303405"/>
    <lineage>
        <taxon>Eukaryota</taxon>
        <taxon>Sar</taxon>
        <taxon>Stramenopiles</taxon>
        <taxon>Ochrophyta</taxon>
        <taxon>Bacillariophyta</taxon>
        <taxon>Bacillariophyceae</taxon>
        <taxon>Bacillariophycidae</taxon>
        <taxon>Bacillariales</taxon>
        <taxon>Bacillariaceae</taxon>
        <taxon>Nitzschia</taxon>
    </lineage>
</organism>
<protein>
    <submittedName>
        <fullName evidence="1">Expressed tetratricopeptide repeat protein</fullName>
    </submittedName>
</protein>
<reference evidence="1" key="2">
    <citation type="submission" date="2021-04" db="EMBL/GenBank/DDBJ databases">
        <authorList>
            <person name="Podell S."/>
        </authorList>
    </citation>
    <scope>NUCLEOTIDE SEQUENCE</scope>
    <source>
        <strain evidence="1">Hildebrandi</strain>
    </source>
</reference>
<reference evidence="1" key="1">
    <citation type="journal article" date="2021" name="Sci. Rep.">
        <title>Diploid genomic architecture of Nitzschia inconspicua, an elite biomass production diatom.</title>
        <authorList>
            <person name="Oliver A."/>
            <person name="Podell S."/>
            <person name="Pinowska A."/>
            <person name="Traller J.C."/>
            <person name="Smith S.R."/>
            <person name="McClure R."/>
            <person name="Beliaev A."/>
            <person name="Bohutskyi P."/>
            <person name="Hill E.A."/>
            <person name="Rabines A."/>
            <person name="Zheng H."/>
            <person name="Allen L.Z."/>
            <person name="Kuo A."/>
            <person name="Grigoriev I.V."/>
            <person name="Allen A.E."/>
            <person name="Hazlebeck D."/>
            <person name="Allen E.E."/>
        </authorList>
    </citation>
    <scope>NUCLEOTIDE SEQUENCE</scope>
    <source>
        <strain evidence="1">Hildebrandi</strain>
    </source>
</reference>
<dbReference type="EMBL" id="JAGRRH010000006">
    <property type="protein sequence ID" value="KAG7367982.1"/>
    <property type="molecule type" value="Genomic_DNA"/>
</dbReference>
<evidence type="ECO:0000313" key="2">
    <source>
        <dbReference type="Proteomes" id="UP000693970"/>
    </source>
</evidence>
<name>A0A9K3LTN3_9STRA</name>
<sequence length="262" mass="28679">MDRCARLNNVGASHLANGMYSDAIDSFTGSLRIVKSALSVLATEKHVLHMNGPSLPSQHSGVMQEQNVCPVIFTRDSIAAYGGAMAKPPSFVDRDKAALVRGLYVSPLFLSESVDYARYETTVEASVAVMFNLALAHHLNSLLHRLHGHKDHEMSNHSQRTPGVSTLGQATALYELAYTVHMQEDVELSVEFTMAIINNLGHTHRLMGDKEKADQCFRHLLSTILFVRSYGGGQSCDNGRLPDIFVYSVSHLILRETAAAAA</sequence>
<comment type="caution">
    <text evidence="1">The sequence shown here is derived from an EMBL/GenBank/DDBJ whole genome shotgun (WGS) entry which is preliminary data.</text>
</comment>
<accession>A0A9K3LTN3</accession>
<dbReference type="AlphaFoldDB" id="A0A9K3LTN3"/>
<dbReference type="Proteomes" id="UP000693970">
    <property type="component" value="Unassembled WGS sequence"/>
</dbReference>